<feature type="transmembrane region" description="Helical" evidence="1">
    <location>
        <begin position="53"/>
        <end position="74"/>
    </location>
</feature>
<dbReference type="EMBL" id="UINC01111951">
    <property type="protein sequence ID" value="SVC80539.1"/>
    <property type="molecule type" value="Genomic_DNA"/>
</dbReference>
<keyword evidence="1" id="KW-0812">Transmembrane</keyword>
<keyword evidence="1" id="KW-1133">Transmembrane helix</keyword>
<reference evidence="2" key="1">
    <citation type="submission" date="2018-05" db="EMBL/GenBank/DDBJ databases">
        <authorList>
            <person name="Lanie J.A."/>
            <person name="Ng W.-L."/>
            <person name="Kazmierczak K.M."/>
            <person name="Andrzejewski T.M."/>
            <person name="Davidsen T.M."/>
            <person name="Wayne K.J."/>
            <person name="Tettelin H."/>
            <person name="Glass J.I."/>
            <person name="Rusch D."/>
            <person name="Podicherti R."/>
            <person name="Tsui H.-C.T."/>
            <person name="Winkler M.E."/>
        </authorList>
    </citation>
    <scope>NUCLEOTIDE SEQUENCE</scope>
</reference>
<dbReference type="AlphaFoldDB" id="A0A382Q4P2"/>
<gene>
    <name evidence="2" type="ORF">METZ01_LOCUS333393</name>
</gene>
<name>A0A382Q4P2_9ZZZZ</name>
<protein>
    <submittedName>
        <fullName evidence="2">Uncharacterized protein</fullName>
    </submittedName>
</protein>
<proteinExistence type="predicted"/>
<keyword evidence="1" id="KW-0472">Membrane</keyword>
<sequence length="78" mass="8409">MVVITDPEIYRDSIISTTGRPPTGIALKDVVRWERGEVLGDQIADGAKQNWRLILYVGLGIAVIYGLVQCMSAGTCGS</sequence>
<evidence type="ECO:0000256" key="1">
    <source>
        <dbReference type="SAM" id="Phobius"/>
    </source>
</evidence>
<evidence type="ECO:0000313" key="2">
    <source>
        <dbReference type="EMBL" id="SVC80539.1"/>
    </source>
</evidence>
<organism evidence="2">
    <name type="scientific">marine metagenome</name>
    <dbReference type="NCBI Taxonomy" id="408172"/>
    <lineage>
        <taxon>unclassified sequences</taxon>
        <taxon>metagenomes</taxon>
        <taxon>ecological metagenomes</taxon>
    </lineage>
</organism>
<accession>A0A382Q4P2</accession>